<name>A0A6N3HWP9_PARDI</name>
<protein>
    <submittedName>
        <fullName evidence="1">Uncharacterized protein</fullName>
    </submittedName>
</protein>
<evidence type="ECO:0000313" key="1">
    <source>
        <dbReference type="EMBL" id="VYU81355.1"/>
    </source>
</evidence>
<organism evidence="1">
    <name type="scientific">Parabacteroides distasonis</name>
    <dbReference type="NCBI Taxonomy" id="823"/>
    <lineage>
        <taxon>Bacteria</taxon>
        <taxon>Pseudomonadati</taxon>
        <taxon>Bacteroidota</taxon>
        <taxon>Bacteroidia</taxon>
        <taxon>Bacteroidales</taxon>
        <taxon>Tannerellaceae</taxon>
        <taxon>Parabacteroides</taxon>
    </lineage>
</organism>
<dbReference type="EMBL" id="CACRUW010000053">
    <property type="protein sequence ID" value="VYU81355.1"/>
    <property type="molecule type" value="Genomic_DNA"/>
</dbReference>
<dbReference type="AlphaFoldDB" id="A0A6N3HWP9"/>
<proteinExistence type="predicted"/>
<accession>A0A6N3HWP9</accession>
<sequence length="292" mass="34129">MNNVLQNMDNTNIYFNSLKRADWLRQIATIRNEYKKENYQKQITFVFKDTLSPELFQPIHVVTIACLIEFLVNVEEHTIRISNESIEKLFFEDLKFREYWNYSKDHVDSESDNIFNLWRIVENQKDAYAIEVEQYFKKNFFRGKDLSIISLSIVEAFYNVFDHADANGNAFSFIKYEGQDEVLRVAICDFGKGISKSVRNFDSTIISDSDALKKSIEVDFTVGSKVHNKGKGLDNILSCADAVRIICNTARLLKKHEVKIDNIDFDFNGTLIYFELYLGNLEEEEILDEFDF</sequence>
<dbReference type="RefSeq" id="WP_009018498.1">
    <property type="nucleotide sequence ID" value="NZ_CACRUW010000053.1"/>
</dbReference>
<gene>
    <name evidence="1" type="ORF">PDLFYP31_00771</name>
</gene>
<reference evidence="1" key="1">
    <citation type="submission" date="2019-11" db="EMBL/GenBank/DDBJ databases">
        <authorList>
            <person name="Feng L."/>
        </authorList>
    </citation>
    <scope>NUCLEOTIDE SEQUENCE</scope>
    <source>
        <strain evidence="1">PdistasonisLFYP31</strain>
    </source>
</reference>